<dbReference type="InterPro" id="IPR018247">
    <property type="entry name" value="EF_Hand_1_Ca_BS"/>
</dbReference>
<dbReference type="Gene3D" id="1.10.1330.10">
    <property type="entry name" value="Dockerin domain"/>
    <property type="match status" value="1"/>
</dbReference>
<sequence precursor="true">MRTPSRSRLTTLLAGLALAAPAIASSDLAVVPLWDGETLETLTNRFGGNPLAYNLDLDRTTTTRYAGQAGYVIKTEGTLAQNDWGFIQAPLAAYGPAGEFATSRDLTPYASVDFALRNDTGEPFTIQFEIKDYRDGNGHIARMPLTIDAGRSWQQISIPLDLNDPGWQRTGIPAGTEHDFLDRTKSLGMVVQANQGTAVDGSIYFDEMVLREPGGPVDVATAPINQVAERLAKRQWQAIWGSRNRVNGLMPLHSTNAGHGAINVTAAMALMLPRAVDNGWVPQHEADAYMTTLADSFNTIMDQATHAPGRYFNWQTLANDLVPEETNIDTAFLALAMHRYSSRESTPDDLRNELDDLRNRFDFAAFSDTTGPNTGWSLAYNTNTQQMLGGTYNGYGGENWVISLAAHLNDDFHVDITEQYHSSVHREHDFLVDPDKAHLVNSSEQFRPPFVQWLLPLFVDTSDRGDDTYPIASLAGNPNRNAELYQQDVDAYFAAINRAFFLQPDAGANTSDGPYAQYSAYDDHGYPDLFMPWSAAFALLGDEPAGEAAIRFLLENDLEGPFGLSDAARWTTNAALPSEVRGFYDLWNTTLSTMALFEYLWNDAADYANVPEVADALDKVFNPLIAGDFTRDNLINADDIDRLSARLGLTATQAGPMYDLDNDGSIDAIDHAILVASLVETDLGPGTGTLVGDANLSGTVDLLDLSILAASFEQAGGWAQGDNNGDGIIDLIDLSRLATAFGQSINLPEPAAACPLTLGLFLTHRRQANA</sequence>
<dbReference type="EMBL" id="CP036280">
    <property type="protein sequence ID" value="QDU70683.1"/>
    <property type="molecule type" value="Genomic_DNA"/>
</dbReference>
<dbReference type="Proteomes" id="UP000320386">
    <property type="component" value="Chromosome"/>
</dbReference>
<dbReference type="Pfam" id="PF00404">
    <property type="entry name" value="Dockerin_1"/>
    <property type="match status" value="1"/>
</dbReference>
<dbReference type="AlphaFoldDB" id="A0A518BUL6"/>
<name>A0A518BUL6_9BACT</name>
<dbReference type="GO" id="GO:0000272">
    <property type="term" value="P:polysaccharide catabolic process"/>
    <property type="evidence" value="ECO:0007669"/>
    <property type="project" value="InterPro"/>
</dbReference>
<organism evidence="2 3">
    <name type="scientific">Mucisphaera calidilacus</name>
    <dbReference type="NCBI Taxonomy" id="2527982"/>
    <lineage>
        <taxon>Bacteria</taxon>
        <taxon>Pseudomonadati</taxon>
        <taxon>Planctomycetota</taxon>
        <taxon>Phycisphaerae</taxon>
        <taxon>Phycisphaerales</taxon>
        <taxon>Phycisphaeraceae</taxon>
        <taxon>Mucisphaera</taxon>
    </lineage>
</organism>
<accession>A0A518BUL6</accession>
<dbReference type="KEGG" id="mcad:Pan265_05130"/>
<feature type="signal peptide" evidence="1">
    <location>
        <begin position="1"/>
        <end position="24"/>
    </location>
</feature>
<reference evidence="2 3" key="1">
    <citation type="submission" date="2019-02" db="EMBL/GenBank/DDBJ databases">
        <title>Deep-cultivation of Planctomycetes and their phenomic and genomic characterization uncovers novel biology.</title>
        <authorList>
            <person name="Wiegand S."/>
            <person name="Jogler M."/>
            <person name="Boedeker C."/>
            <person name="Pinto D."/>
            <person name="Vollmers J."/>
            <person name="Rivas-Marin E."/>
            <person name="Kohn T."/>
            <person name="Peeters S.H."/>
            <person name="Heuer A."/>
            <person name="Rast P."/>
            <person name="Oberbeckmann S."/>
            <person name="Bunk B."/>
            <person name="Jeske O."/>
            <person name="Meyerdierks A."/>
            <person name="Storesund J.E."/>
            <person name="Kallscheuer N."/>
            <person name="Luecker S."/>
            <person name="Lage O.M."/>
            <person name="Pohl T."/>
            <person name="Merkel B.J."/>
            <person name="Hornburger P."/>
            <person name="Mueller R.-W."/>
            <person name="Bruemmer F."/>
            <person name="Labrenz M."/>
            <person name="Spormann A.M."/>
            <person name="Op den Camp H."/>
            <person name="Overmann J."/>
            <person name="Amann R."/>
            <person name="Jetten M.S.M."/>
            <person name="Mascher T."/>
            <person name="Medema M.H."/>
            <person name="Devos D.P."/>
            <person name="Kaster A.-K."/>
            <person name="Ovreas L."/>
            <person name="Rohde M."/>
            <person name="Galperin M.Y."/>
            <person name="Jogler C."/>
        </authorList>
    </citation>
    <scope>NUCLEOTIDE SEQUENCE [LARGE SCALE GENOMIC DNA]</scope>
    <source>
        <strain evidence="2 3">Pan265</strain>
    </source>
</reference>
<dbReference type="OrthoDB" id="223469at2"/>
<dbReference type="PROSITE" id="PS00018">
    <property type="entry name" value="EF_HAND_1"/>
    <property type="match status" value="1"/>
</dbReference>
<protein>
    <recommendedName>
        <fullName evidence="4">Dockerin domain-containing protein</fullName>
    </recommendedName>
</protein>
<dbReference type="GO" id="GO:0004553">
    <property type="term" value="F:hydrolase activity, hydrolyzing O-glycosyl compounds"/>
    <property type="evidence" value="ECO:0007669"/>
    <property type="project" value="InterPro"/>
</dbReference>
<evidence type="ECO:0000313" key="3">
    <source>
        <dbReference type="Proteomes" id="UP000320386"/>
    </source>
</evidence>
<evidence type="ECO:0008006" key="4">
    <source>
        <dbReference type="Google" id="ProtNLM"/>
    </source>
</evidence>
<dbReference type="Gene3D" id="2.60.120.430">
    <property type="entry name" value="Galactose-binding lectin"/>
    <property type="match status" value="1"/>
</dbReference>
<feature type="chain" id="PRO_5021901720" description="Dockerin domain-containing protein" evidence="1">
    <location>
        <begin position="25"/>
        <end position="770"/>
    </location>
</feature>
<evidence type="ECO:0000313" key="2">
    <source>
        <dbReference type="EMBL" id="QDU70683.1"/>
    </source>
</evidence>
<dbReference type="InterPro" id="IPR002105">
    <property type="entry name" value="Dockerin_1_rpt"/>
</dbReference>
<proteinExistence type="predicted"/>
<dbReference type="RefSeq" id="WP_145444836.1">
    <property type="nucleotide sequence ID" value="NZ_CP036280.1"/>
</dbReference>
<dbReference type="InterPro" id="IPR036439">
    <property type="entry name" value="Dockerin_dom_sf"/>
</dbReference>
<evidence type="ECO:0000256" key="1">
    <source>
        <dbReference type="SAM" id="SignalP"/>
    </source>
</evidence>
<dbReference type="InterPro" id="IPR008979">
    <property type="entry name" value="Galactose-bd-like_sf"/>
</dbReference>
<keyword evidence="3" id="KW-1185">Reference proteome</keyword>
<keyword evidence="1" id="KW-0732">Signal</keyword>
<gene>
    <name evidence="2" type="ORF">Pan265_05130</name>
</gene>
<dbReference type="SUPFAM" id="SSF49785">
    <property type="entry name" value="Galactose-binding domain-like"/>
    <property type="match status" value="1"/>
</dbReference>
<dbReference type="SUPFAM" id="SSF63446">
    <property type="entry name" value="Type I dockerin domain"/>
    <property type="match status" value="2"/>
</dbReference>